<dbReference type="AlphaFoldDB" id="A0AAV2T6R7"/>
<evidence type="ECO:0000313" key="1">
    <source>
        <dbReference type="EMBL" id="CAL5131882.1"/>
    </source>
</evidence>
<protein>
    <submittedName>
        <fullName evidence="1">Uncharacterized protein</fullName>
    </submittedName>
</protein>
<dbReference type="Proteomes" id="UP001497525">
    <property type="component" value="Unassembled WGS sequence"/>
</dbReference>
<gene>
    <name evidence="1" type="ORF">CDAUBV1_LOCUS4420</name>
</gene>
<proteinExistence type="predicted"/>
<accession>A0AAV2T6R7</accession>
<dbReference type="EMBL" id="CAXLJL010000112">
    <property type="protein sequence ID" value="CAL5131882.1"/>
    <property type="molecule type" value="Genomic_DNA"/>
</dbReference>
<evidence type="ECO:0000313" key="2">
    <source>
        <dbReference type="Proteomes" id="UP001497525"/>
    </source>
</evidence>
<reference evidence="1" key="1">
    <citation type="submission" date="2024-06" db="EMBL/GenBank/DDBJ databases">
        <authorList>
            <person name="Liu X."/>
            <person name="Lenzi L."/>
            <person name="Haldenby T S."/>
            <person name="Uol C."/>
        </authorList>
    </citation>
    <scope>NUCLEOTIDE SEQUENCE</scope>
</reference>
<name>A0AAV2T6R7_CALDB</name>
<sequence>MAALPFGYAKDKFQTPTGQYAFSKPGLSGNGGVKLLVLCKQIDLAVLAAEVAQLIHEYLGDFMERPGVTCIGVHANPHPGELKGRAETIWARKVFGMVVDEMSKKFDDRGQWIRHQERFGTGPRR</sequence>
<organism evidence="1 2">
    <name type="scientific">Calicophoron daubneyi</name>
    <name type="common">Rumen fluke</name>
    <name type="synonym">Paramphistomum daubneyi</name>
    <dbReference type="NCBI Taxonomy" id="300641"/>
    <lineage>
        <taxon>Eukaryota</taxon>
        <taxon>Metazoa</taxon>
        <taxon>Spiralia</taxon>
        <taxon>Lophotrochozoa</taxon>
        <taxon>Platyhelminthes</taxon>
        <taxon>Trematoda</taxon>
        <taxon>Digenea</taxon>
        <taxon>Plagiorchiida</taxon>
        <taxon>Pronocephalata</taxon>
        <taxon>Paramphistomoidea</taxon>
        <taxon>Paramphistomidae</taxon>
        <taxon>Calicophoron</taxon>
    </lineage>
</organism>
<comment type="caution">
    <text evidence="1">The sequence shown here is derived from an EMBL/GenBank/DDBJ whole genome shotgun (WGS) entry which is preliminary data.</text>
</comment>